<dbReference type="PIRSF" id="PIRSF006806">
    <property type="entry name" value="FTHF_cligase"/>
    <property type="match status" value="1"/>
</dbReference>
<gene>
    <name evidence="5" type="ORF">P6P90_04635</name>
</gene>
<keyword evidence="5" id="KW-0436">Ligase</keyword>
<evidence type="ECO:0000256" key="2">
    <source>
        <dbReference type="ARBA" id="ARBA00022741"/>
    </source>
</evidence>
<dbReference type="EMBL" id="JARULN010000002">
    <property type="protein sequence ID" value="MDG5753285.1"/>
    <property type="molecule type" value="Genomic_DNA"/>
</dbReference>
<dbReference type="InterPro" id="IPR024185">
    <property type="entry name" value="FTHF_cligase-like_sf"/>
</dbReference>
<dbReference type="Gene3D" id="3.40.50.10420">
    <property type="entry name" value="NagB/RpiA/CoA transferase-like"/>
    <property type="match status" value="1"/>
</dbReference>
<sequence length="187" mass="21521">MKTELRKAILMELNHMTLKERTEKSLVLAQQLYKQAEWKKAKTIAITISMGHEPDTHSIIKHAWQMGKKVAVPKCTPKTRDMEFRYITSFKQLETIYMKLQEPIPAETVLATPDEIEFMLIPGVAFTREGARIGYGGGYYDRYLSKYKGRTVALAFAEQIISSIPMDMHDQYVQKVITETDIFIGKL</sequence>
<keyword evidence="6" id="KW-1185">Reference proteome</keyword>
<reference evidence="5 6" key="1">
    <citation type="submission" date="2023-04" db="EMBL/GenBank/DDBJ databases">
        <title>Ectobacillus antri isolated from activated sludge.</title>
        <authorList>
            <person name="Yan P."/>
            <person name="Liu X."/>
        </authorList>
    </citation>
    <scope>NUCLEOTIDE SEQUENCE [LARGE SCALE GENOMIC DNA]</scope>
    <source>
        <strain evidence="5 6">C18H</strain>
    </source>
</reference>
<dbReference type="PANTHER" id="PTHR23407">
    <property type="entry name" value="ATPASE INHIBITOR/5-FORMYLTETRAHYDROFOLATE CYCLO-LIGASE"/>
    <property type="match status" value="1"/>
</dbReference>
<dbReference type="InterPro" id="IPR037171">
    <property type="entry name" value="NagB/RpiA_transferase-like"/>
</dbReference>
<evidence type="ECO:0000256" key="3">
    <source>
        <dbReference type="ARBA" id="ARBA00022840"/>
    </source>
</evidence>
<evidence type="ECO:0000313" key="6">
    <source>
        <dbReference type="Proteomes" id="UP001218246"/>
    </source>
</evidence>
<accession>A0ABT6H1J5</accession>
<keyword evidence="4" id="KW-0460">Magnesium</keyword>
<proteinExistence type="inferred from homology"/>
<keyword evidence="4" id="KW-0479">Metal-binding</keyword>
<dbReference type="SUPFAM" id="SSF100950">
    <property type="entry name" value="NagB/RpiA/CoA transferase-like"/>
    <property type="match status" value="1"/>
</dbReference>
<keyword evidence="2 4" id="KW-0547">Nucleotide-binding</keyword>
<comment type="cofactor">
    <cofactor evidence="4">
        <name>Mg(2+)</name>
        <dbReference type="ChEBI" id="CHEBI:18420"/>
    </cofactor>
</comment>
<keyword evidence="3 4" id="KW-0067">ATP-binding</keyword>
<dbReference type="NCBIfam" id="TIGR02727">
    <property type="entry name" value="MTHFS_bact"/>
    <property type="match status" value="1"/>
</dbReference>
<evidence type="ECO:0000256" key="1">
    <source>
        <dbReference type="ARBA" id="ARBA00010638"/>
    </source>
</evidence>
<evidence type="ECO:0000256" key="4">
    <source>
        <dbReference type="RuleBase" id="RU361279"/>
    </source>
</evidence>
<dbReference type="Proteomes" id="UP001218246">
    <property type="component" value="Unassembled WGS sequence"/>
</dbReference>
<dbReference type="RefSeq" id="WP_278017824.1">
    <property type="nucleotide sequence ID" value="NZ_JARRRY010000001.1"/>
</dbReference>
<comment type="catalytic activity">
    <reaction evidence="4">
        <text>(6S)-5-formyl-5,6,7,8-tetrahydrofolate + ATP = (6R)-5,10-methenyltetrahydrofolate + ADP + phosphate</text>
        <dbReference type="Rhea" id="RHEA:10488"/>
        <dbReference type="ChEBI" id="CHEBI:30616"/>
        <dbReference type="ChEBI" id="CHEBI:43474"/>
        <dbReference type="ChEBI" id="CHEBI:57455"/>
        <dbReference type="ChEBI" id="CHEBI:57457"/>
        <dbReference type="ChEBI" id="CHEBI:456216"/>
        <dbReference type="EC" id="6.3.3.2"/>
    </reaction>
</comment>
<name>A0ABT6H1J5_9BACI</name>
<protein>
    <recommendedName>
        <fullName evidence="4">5-formyltetrahydrofolate cyclo-ligase</fullName>
        <ecNumber evidence="4">6.3.3.2</ecNumber>
    </recommendedName>
</protein>
<evidence type="ECO:0000313" key="5">
    <source>
        <dbReference type="EMBL" id="MDG5753285.1"/>
    </source>
</evidence>
<dbReference type="InterPro" id="IPR002698">
    <property type="entry name" value="FTHF_cligase"/>
</dbReference>
<dbReference type="PANTHER" id="PTHR23407:SF1">
    <property type="entry name" value="5-FORMYLTETRAHYDROFOLATE CYCLO-LIGASE"/>
    <property type="match status" value="1"/>
</dbReference>
<comment type="caution">
    <text evidence="5">The sequence shown here is derived from an EMBL/GenBank/DDBJ whole genome shotgun (WGS) entry which is preliminary data.</text>
</comment>
<dbReference type="Pfam" id="PF01812">
    <property type="entry name" value="5-FTHF_cyc-lig"/>
    <property type="match status" value="1"/>
</dbReference>
<organism evidence="5 6">
    <name type="scientific">Ectobacillus antri</name>
    <dbReference type="NCBI Taxonomy" id="2486280"/>
    <lineage>
        <taxon>Bacteria</taxon>
        <taxon>Bacillati</taxon>
        <taxon>Bacillota</taxon>
        <taxon>Bacilli</taxon>
        <taxon>Bacillales</taxon>
        <taxon>Bacillaceae</taxon>
        <taxon>Ectobacillus</taxon>
    </lineage>
</organism>
<comment type="similarity">
    <text evidence="1 4">Belongs to the 5-formyltetrahydrofolate cyclo-ligase family.</text>
</comment>
<dbReference type="GO" id="GO:0030272">
    <property type="term" value="F:5-formyltetrahydrofolate cyclo-ligase activity"/>
    <property type="evidence" value="ECO:0007669"/>
    <property type="project" value="UniProtKB-EC"/>
</dbReference>
<dbReference type="EC" id="6.3.3.2" evidence="4"/>